<feature type="region of interest" description="Disordered" evidence="1">
    <location>
        <begin position="187"/>
        <end position="218"/>
    </location>
</feature>
<dbReference type="Proteomes" id="UP000240418">
    <property type="component" value="Unassembled WGS sequence"/>
</dbReference>
<dbReference type="PANTHER" id="PTHR11735:SF11">
    <property type="entry name" value="TRNA THREONYLCARBAMOYLADENOSINE BIOSYNTHESIS PROTEIN TSAB"/>
    <property type="match status" value="1"/>
</dbReference>
<dbReference type="Gene3D" id="3.30.420.40">
    <property type="match status" value="2"/>
</dbReference>
<keyword evidence="4" id="KW-1185">Reference proteome</keyword>
<dbReference type="RefSeq" id="WP_106606881.1">
    <property type="nucleotide sequence ID" value="NZ_PYGJ01000001.1"/>
</dbReference>
<reference evidence="3 4" key="1">
    <citation type="submission" date="2018-03" db="EMBL/GenBank/DDBJ databases">
        <title>Genomic Encyclopedia of Archaeal and Bacterial Type Strains, Phase II (KMG-II): from individual species to whole genera.</title>
        <authorList>
            <person name="Goeker M."/>
        </authorList>
    </citation>
    <scope>NUCLEOTIDE SEQUENCE [LARGE SCALE GENOMIC DNA]</scope>
    <source>
        <strain evidence="3 4">DSM 100673</strain>
    </source>
</reference>
<comment type="caution">
    <text evidence="3">The sequence shown here is derived from an EMBL/GenBank/DDBJ whole genome shotgun (WGS) entry which is preliminary data.</text>
</comment>
<dbReference type="GO" id="GO:0005829">
    <property type="term" value="C:cytosol"/>
    <property type="evidence" value="ECO:0007669"/>
    <property type="project" value="TreeGrafter"/>
</dbReference>
<dbReference type="EMBL" id="PYGJ01000001">
    <property type="protein sequence ID" value="PSL22208.1"/>
    <property type="molecule type" value="Genomic_DNA"/>
</dbReference>
<organism evidence="3 4">
    <name type="scientific">Shimia abyssi</name>
    <dbReference type="NCBI Taxonomy" id="1662395"/>
    <lineage>
        <taxon>Bacteria</taxon>
        <taxon>Pseudomonadati</taxon>
        <taxon>Pseudomonadota</taxon>
        <taxon>Alphaproteobacteria</taxon>
        <taxon>Rhodobacterales</taxon>
        <taxon>Roseobacteraceae</taxon>
    </lineage>
</organism>
<evidence type="ECO:0000313" key="3">
    <source>
        <dbReference type="EMBL" id="PSL22208.1"/>
    </source>
</evidence>
<dbReference type="GO" id="GO:0002949">
    <property type="term" value="P:tRNA threonylcarbamoyladenosine modification"/>
    <property type="evidence" value="ECO:0007669"/>
    <property type="project" value="InterPro"/>
</dbReference>
<dbReference type="PANTHER" id="PTHR11735">
    <property type="entry name" value="TRNA N6-ADENOSINE THREONYLCARBAMOYLTRANSFERASE"/>
    <property type="match status" value="1"/>
</dbReference>
<sequence length="218" mass="22542">MTSETPLILGFDTSGPYISALLLHGDAVLGDAHNDMARGQAEHLFPLLQDMLNAANVTWRDLSAIGVGVGPGNFTGIRISVSAARGLGLSLNIPTVGVSLLDAVALDQPGPTLSCLSAPRGSIYMQGNATAQNIPAQFLSLDDLPALLEPGLTCIGSAAADVAPRLNAVQAPARYAPGSAIARLTAQRWQSPQPRPAPLYLKTADAAPPRDPAPIILD</sequence>
<feature type="domain" description="Gcp-like" evidence="2">
    <location>
        <begin position="37"/>
        <end position="126"/>
    </location>
</feature>
<name>A0A2P8FKI8_9RHOB</name>
<proteinExistence type="predicted"/>
<dbReference type="InterPro" id="IPR043129">
    <property type="entry name" value="ATPase_NBD"/>
</dbReference>
<gene>
    <name evidence="3" type="ORF">CLV88_101633</name>
</gene>
<accession>A0A2P8FKI8</accession>
<evidence type="ECO:0000259" key="2">
    <source>
        <dbReference type="Pfam" id="PF00814"/>
    </source>
</evidence>
<dbReference type="AlphaFoldDB" id="A0A2P8FKI8"/>
<protein>
    <submittedName>
        <fullName evidence="3">tRNA threonylcarbamoyl adenosine modification protein YeaZ</fullName>
    </submittedName>
</protein>
<dbReference type="InterPro" id="IPR000905">
    <property type="entry name" value="Gcp-like_dom"/>
</dbReference>
<dbReference type="Pfam" id="PF00814">
    <property type="entry name" value="TsaD"/>
    <property type="match status" value="1"/>
</dbReference>
<dbReference type="OrthoDB" id="9809995at2"/>
<evidence type="ECO:0000313" key="4">
    <source>
        <dbReference type="Proteomes" id="UP000240418"/>
    </source>
</evidence>
<dbReference type="SUPFAM" id="SSF53067">
    <property type="entry name" value="Actin-like ATPase domain"/>
    <property type="match status" value="1"/>
</dbReference>
<dbReference type="InterPro" id="IPR022496">
    <property type="entry name" value="T6A_TsaB"/>
</dbReference>
<dbReference type="NCBIfam" id="TIGR03725">
    <property type="entry name" value="T6A_YeaZ"/>
    <property type="match status" value="1"/>
</dbReference>
<evidence type="ECO:0000256" key="1">
    <source>
        <dbReference type="SAM" id="MobiDB-lite"/>
    </source>
</evidence>